<feature type="compositionally biased region" description="Basic and acidic residues" evidence="1">
    <location>
        <begin position="58"/>
        <end position="68"/>
    </location>
</feature>
<proteinExistence type="predicted"/>
<protein>
    <submittedName>
        <fullName evidence="2">Uncharacterized protein</fullName>
    </submittedName>
</protein>
<dbReference type="VEuPathDB" id="PlasmoDB:PmUG01_09037100"/>
<dbReference type="AlphaFoldDB" id="A0A1D3PCL5"/>
<evidence type="ECO:0000313" key="3">
    <source>
        <dbReference type="Proteomes" id="UP000219813"/>
    </source>
</evidence>
<evidence type="ECO:0000313" key="2">
    <source>
        <dbReference type="EMBL" id="SCN12798.1"/>
    </source>
</evidence>
<sequence length="433" mass="50676">MWNFINYNNDQGNDNAANNNFTLWNILGYAVRRKEKKEKKKDKQNEEEENNEDNNNAKSEKHSDKELVDETVAELVKEPVDETAWDTVNDSADDSEKEKEKKKEKEKEKEKKKEKERKKEIHLSAENRNISPFLSDLSSYADYYPSDEGTNKYNLNINSESLPSNEKREVAFSQGVEVGIEEREVEPEGVIVEDNVGVEKDVLEIDEFGDKNKAGESLEQPQTREKENSVFPLANEWFFDKIKEMLEPTMNQESIGELITNKYNSFNEANSGIFDLIENLLVRTSTQDKMDINKKQKNNYIYHHYNSMDCSNNDDYNFINYSIYCINKELATNVELEATKMMKIYNHAFNNFKKDINFKDDVYKDLVNDCEEFSTLIIVDEKDEKKKKKKRIPKLDFILLINITSENYNNIIESHSVQTPKLNLEDIFKINVN</sequence>
<dbReference type="EMBL" id="LT594630">
    <property type="protein sequence ID" value="SCN12798.1"/>
    <property type="molecule type" value="Genomic_DNA"/>
</dbReference>
<dbReference type="OrthoDB" id="386413at2759"/>
<feature type="compositionally biased region" description="Basic residues" evidence="1">
    <location>
        <begin position="33"/>
        <end position="42"/>
    </location>
</feature>
<dbReference type="Proteomes" id="UP000219813">
    <property type="component" value="Chromosome 9"/>
</dbReference>
<dbReference type="RefSeq" id="XP_028861695.1">
    <property type="nucleotide sequence ID" value="XM_029005069.1"/>
</dbReference>
<feature type="compositionally biased region" description="Basic and acidic residues" evidence="1">
    <location>
        <begin position="94"/>
        <end position="123"/>
    </location>
</feature>
<reference evidence="2 3" key="1">
    <citation type="submission" date="2016-06" db="EMBL/GenBank/DDBJ databases">
        <authorList>
            <consortium name="Pathogen Informatics"/>
        </authorList>
    </citation>
    <scope>NUCLEOTIDE SEQUENCE [LARGE SCALE GENOMIC DNA]</scope>
</reference>
<organism evidence="2 3">
    <name type="scientific">Plasmodium malariae</name>
    <dbReference type="NCBI Taxonomy" id="5858"/>
    <lineage>
        <taxon>Eukaryota</taxon>
        <taxon>Sar</taxon>
        <taxon>Alveolata</taxon>
        <taxon>Apicomplexa</taxon>
        <taxon>Aconoidasida</taxon>
        <taxon>Haemosporida</taxon>
        <taxon>Plasmodiidae</taxon>
        <taxon>Plasmodium</taxon>
        <taxon>Plasmodium (Plasmodium)</taxon>
    </lineage>
</organism>
<dbReference type="GeneID" id="39868899"/>
<keyword evidence="3" id="KW-1185">Reference proteome</keyword>
<evidence type="ECO:0000256" key="1">
    <source>
        <dbReference type="SAM" id="MobiDB-lite"/>
    </source>
</evidence>
<gene>
    <name evidence="2" type="primary">PmUG01_09037100</name>
    <name evidence="2" type="ORF">PMUG01_09037100</name>
</gene>
<accession>A0A1D3PCL5</accession>
<name>A0A1D3PCL5_PLAMA</name>
<feature type="region of interest" description="Disordered" evidence="1">
    <location>
        <begin position="33"/>
        <end position="123"/>
    </location>
</feature>
<dbReference type="KEGG" id="pmal:PMUG01_09037100"/>
<dbReference type="OMA" id="INYSIYC"/>